<organism evidence="2 3">
    <name type="scientific">Zavarzinia compransoris</name>
    <dbReference type="NCBI Taxonomy" id="1264899"/>
    <lineage>
        <taxon>Bacteria</taxon>
        <taxon>Pseudomonadati</taxon>
        <taxon>Pseudomonadota</taxon>
        <taxon>Alphaproteobacteria</taxon>
        <taxon>Rhodospirillales</taxon>
        <taxon>Zavarziniaceae</taxon>
        <taxon>Zavarzinia</taxon>
    </lineage>
</organism>
<keyword evidence="1" id="KW-1277">Toxin-antitoxin system</keyword>
<dbReference type="AlphaFoldDB" id="A0A317E2Z3"/>
<dbReference type="InterPro" id="IPR035093">
    <property type="entry name" value="RelE/ParE_toxin_dom_sf"/>
</dbReference>
<evidence type="ECO:0008006" key="4">
    <source>
        <dbReference type="Google" id="ProtNLM"/>
    </source>
</evidence>
<protein>
    <recommendedName>
        <fullName evidence="4">Type II toxin-antitoxin system RelE/ParE family toxin</fullName>
    </recommendedName>
</protein>
<dbReference type="RefSeq" id="WP_109921160.1">
    <property type="nucleotide sequence ID" value="NZ_QGLF01000003.1"/>
</dbReference>
<dbReference type="Proteomes" id="UP000246077">
    <property type="component" value="Unassembled WGS sequence"/>
</dbReference>
<sequence length="47" mass="5241">MPLSSASLGGGYFKYAVGSHVIFYTRTDSGIDIVRVLHKRMDMGRHL</sequence>
<evidence type="ECO:0000256" key="1">
    <source>
        <dbReference type="ARBA" id="ARBA00022649"/>
    </source>
</evidence>
<dbReference type="OrthoDB" id="7173315at2"/>
<name>A0A317E2Z3_9PROT</name>
<gene>
    <name evidence="2" type="ORF">DKG75_10940</name>
</gene>
<dbReference type="InterPro" id="IPR007712">
    <property type="entry name" value="RelE/ParE_toxin"/>
</dbReference>
<evidence type="ECO:0000313" key="3">
    <source>
        <dbReference type="Proteomes" id="UP000246077"/>
    </source>
</evidence>
<dbReference type="Pfam" id="PF05016">
    <property type="entry name" value="ParE_toxin"/>
    <property type="match status" value="1"/>
</dbReference>
<reference evidence="3" key="1">
    <citation type="submission" date="2018-05" db="EMBL/GenBank/DDBJ databases">
        <title>Zavarzinia sp. HR-AS.</title>
        <authorList>
            <person name="Lee Y."/>
            <person name="Jeon C.O."/>
        </authorList>
    </citation>
    <scope>NUCLEOTIDE SEQUENCE [LARGE SCALE GENOMIC DNA]</scope>
    <source>
        <strain evidence="3">DSM 1231</strain>
    </source>
</reference>
<proteinExistence type="predicted"/>
<accession>A0A317E2Z3</accession>
<keyword evidence="3" id="KW-1185">Reference proteome</keyword>
<dbReference type="EMBL" id="QGLF01000003">
    <property type="protein sequence ID" value="PWR20516.1"/>
    <property type="molecule type" value="Genomic_DNA"/>
</dbReference>
<evidence type="ECO:0000313" key="2">
    <source>
        <dbReference type="EMBL" id="PWR20516.1"/>
    </source>
</evidence>
<dbReference type="Gene3D" id="3.30.2310.20">
    <property type="entry name" value="RelE-like"/>
    <property type="match status" value="1"/>
</dbReference>
<comment type="caution">
    <text evidence="2">The sequence shown here is derived from an EMBL/GenBank/DDBJ whole genome shotgun (WGS) entry which is preliminary data.</text>
</comment>